<dbReference type="PANTHER" id="PTHR21310">
    <property type="entry name" value="AMINOGLYCOSIDE PHOSPHOTRANSFERASE-RELATED-RELATED"/>
    <property type="match status" value="1"/>
</dbReference>
<dbReference type="InterPro" id="IPR051678">
    <property type="entry name" value="AGP_Transferase"/>
</dbReference>
<dbReference type="SUPFAM" id="SSF56112">
    <property type="entry name" value="Protein kinase-like (PK-like)"/>
    <property type="match status" value="1"/>
</dbReference>
<feature type="domain" description="Aminoglycoside phosphotransferase" evidence="1">
    <location>
        <begin position="77"/>
        <end position="241"/>
    </location>
</feature>
<dbReference type="PANTHER" id="PTHR21310:SF39">
    <property type="entry name" value="AMINOGLYCOSIDE PHOSPHOTRANSFERASE DOMAIN-CONTAINING PROTEIN"/>
    <property type="match status" value="1"/>
</dbReference>
<sequence>MGTDFHDDLLQDYSEAELLHHLRASPRHASCPRIYLLSATLLAKVYAPDSTKDVIKTTEVARQLGIRAPCIKRTIVYEGAAFCVMERIQGATLEEMWTKLSWFMTIKLAFQLRHFVNLLRSMTSSTAGSLASGECLSFWLEDRYRLPARSRPEDIAYFIEFWMNFVSFRREIEAAKQVSAVAKRHIVPVPRTLVLTHHDLAPRNLMVDPSGQLWLIDWDYAGFYPIYFEYASLQNFHTPKDWGLFTRLRWYLFSWIAIGRYEQDARVLERIRYKFTRFAVGRRFELLAKGGPTRFPVS</sequence>
<reference evidence="2" key="1">
    <citation type="journal article" date="2020" name="Stud. Mycol.">
        <title>101 Dothideomycetes genomes: a test case for predicting lifestyles and emergence of pathogens.</title>
        <authorList>
            <person name="Haridas S."/>
            <person name="Albert R."/>
            <person name="Binder M."/>
            <person name="Bloem J."/>
            <person name="Labutti K."/>
            <person name="Salamov A."/>
            <person name="Andreopoulos B."/>
            <person name="Baker S."/>
            <person name="Barry K."/>
            <person name="Bills G."/>
            <person name="Bluhm B."/>
            <person name="Cannon C."/>
            <person name="Castanera R."/>
            <person name="Culley D."/>
            <person name="Daum C."/>
            <person name="Ezra D."/>
            <person name="Gonzalez J."/>
            <person name="Henrissat B."/>
            <person name="Kuo A."/>
            <person name="Liang C."/>
            <person name="Lipzen A."/>
            <person name="Lutzoni F."/>
            <person name="Magnuson J."/>
            <person name="Mondo S."/>
            <person name="Nolan M."/>
            <person name="Ohm R."/>
            <person name="Pangilinan J."/>
            <person name="Park H.-J."/>
            <person name="Ramirez L."/>
            <person name="Alfaro M."/>
            <person name="Sun H."/>
            <person name="Tritt A."/>
            <person name="Yoshinaga Y."/>
            <person name="Zwiers L.-H."/>
            <person name="Turgeon B."/>
            <person name="Goodwin S."/>
            <person name="Spatafora J."/>
            <person name="Crous P."/>
            <person name="Grigoriev I."/>
        </authorList>
    </citation>
    <scope>NUCLEOTIDE SEQUENCE</scope>
    <source>
        <strain evidence="2">CBS 122681</strain>
    </source>
</reference>
<dbReference type="GO" id="GO:0016301">
    <property type="term" value="F:kinase activity"/>
    <property type="evidence" value="ECO:0007669"/>
    <property type="project" value="UniProtKB-KW"/>
</dbReference>
<dbReference type="EMBL" id="MU004654">
    <property type="protein sequence ID" value="KAF2647233.1"/>
    <property type="molecule type" value="Genomic_DNA"/>
</dbReference>
<organism evidence="2 3">
    <name type="scientific">Lophiostoma macrostomum CBS 122681</name>
    <dbReference type="NCBI Taxonomy" id="1314788"/>
    <lineage>
        <taxon>Eukaryota</taxon>
        <taxon>Fungi</taxon>
        <taxon>Dikarya</taxon>
        <taxon>Ascomycota</taxon>
        <taxon>Pezizomycotina</taxon>
        <taxon>Dothideomycetes</taxon>
        <taxon>Pleosporomycetidae</taxon>
        <taxon>Pleosporales</taxon>
        <taxon>Lophiostomataceae</taxon>
        <taxon>Lophiostoma</taxon>
    </lineage>
</organism>
<evidence type="ECO:0000259" key="1">
    <source>
        <dbReference type="Pfam" id="PF01636"/>
    </source>
</evidence>
<dbReference type="InterPro" id="IPR011009">
    <property type="entry name" value="Kinase-like_dom_sf"/>
</dbReference>
<dbReference type="Pfam" id="PF01636">
    <property type="entry name" value="APH"/>
    <property type="match status" value="1"/>
</dbReference>
<evidence type="ECO:0000313" key="3">
    <source>
        <dbReference type="Proteomes" id="UP000799324"/>
    </source>
</evidence>
<keyword evidence="3" id="KW-1185">Reference proteome</keyword>
<dbReference type="Gene3D" id="3.90.1200.10">
    <property type="match status" value="1"/>
</dbReference>
<keyword evidence="2" id="KW-0808">Transferase</keyword>
<protein>
    <submittedName>
        <fullName evidence="2">Kinase-like protein</fullName>
    </submittedName>
</protein>
<gene>
    <name evidence="2" type="ORF">K491DRAFT_644268</name>
</gene>
<accession>A0A6A6SKT2</accession>
<dbReference type="OrthoDB" id="3250044at2759"/>
<evidence type="ECO:0000313" key="2">
    <source>
        <dbReference type="EMBL" id="KAF2647233.1"/>
    </source>
</evidence>
<keyword evidence="2" id="KW-0418">Kinase</keyword>
<proteinExistence type="predicted"/>
<dbReference type="InterPro" id="IPR002575">
    <property type="entry name" value="Aminoglycoside_PTrfase"/>
</dbReference>
<name>A0A6A6SKT2_9PLEO</name>
<dbReference type="Proteomes" id="UP000799324">
    <property type="component" value="Unassembled WGS sequence"/>
</dbReference>
<dbReference type="AlphaFoldDB" id="A0A6A6SKT2"/>